<evidence type="ECO:0000313" key="2">
    <source>
        <dbReference type="EMBL" id="OPC76500.1"/>
    </source>
</evidence>
<dbReference type="AlphaFoldDB" id="A0A1T3NIJ8"/>
<dbReference type="EMBL" id="MWQN01000006">
    <property type="protein sequence ID" value="OPC76500.1"/>
    <property type="molecule type" value="Genomic_DNA"/>
</dbReference>
<dbReference type="OrthoDB" id="4559689at2"/>
<reference evidence="2 3" key="1">
    <citation type="submission" date="2017-03" db="EMBL/GenBank/DDBJ databases">
        <title>Draft genome sequence of Streptomyces scabrisporus NF3, endophyte isolated from Amphipterygium adstringens.</title>
        <authorList>
            <person name="Vazquez M."/>
            <person name="Ceapa C.D."/>
            <person name="Rodriguez Luna D."/>
            <person name="Sanchez Esquivel S."/>
        </authorList>
    </citation>
    <scope>NUCLEOTIDE SEQUENCE [LARGE SCALE GENOMIC DNA]</scope>
    <source>
        <strain evidence="2 3">NF3</strain>
    </source>
</reference>
<dbReference type="Proteomes" id="UP000190037">
    <property type="component" value="Unassembled WGS sequence"/>
</dbReference>
<dbReference type="RefSeq" id="WP_078982779.1">
    <property type="nucleotide sequence ID" value="NZ_MWQN01000006.1"/>
</dbReference>
<comment type="caution">
    <text evidence="2">The sequence shown here is derived from an EMBL/GenBank/DDBJ whole genome shotgun (WGS) entry which is preliminary data.</text>
</comment>
<keyword evidence="3" id="KW-1185">Reference proteome</keyword>
<organism evidence="2 3">
    <name type="scientific">Embleya scabrispora</name>
    <dbReference type="NCBI Taxonomy" id="159449"/>
    <lineage>
        <taxon>Bacteria</taxon>
        <taxon>Bacillati</taxon>
        <taxon>Actinomycetota</taxon>
        <taxon>Actinomycetes</taxon>
        <taxon>Kitasatosporales</taxon>
        <taxon>Streptomycetaceae</taxon>
        <taxon>Embleya</taxon>
    </lineage>
</organism>
<evidence type="ECO:0000256" key="1">
    <source>
        <dbReference type="SAM" id="MobiDB-lite"/>
    </source>
</evidence>
<protein>
    <submittedName>
        <fullName evidence="2">Uncharacterized protein</fullName>
    </submittedName>
</protein>
<sequence length="144" mass="16441">MTGFDDTDRRQLALLLHEYAEHVLDEVAILRVRTRYGDVYLEMFRTFPPGTTDGIFHSIDPLLPPLGARENRFTPAHEIRLAVLLHAWAEHELDQWTALETRTTRGPVHIGITNSTPYSKAHDDARPLDHVLPTPATDNRQDAR</sequence>
<proteinExistence type="predicted"/>
<gene>
    <name evidence="2" type="ORF">B4N89_46600</name>
</gene>
<accession>A0A1T3NIJ8</accession>
<feature type="compositionally biased region" description="Basic and acidic residues" evidence="1">
    <location>
        <begin position="120"/>
        <end position="129"/>
    </location>
</feature>
<name>A0A1T3NIJ8_9ACTN</name>
<feature type="region of interest" description="Disordered" evidence="1">
    <location>
        <begin position="108"/>
        <end position="144"/>
    </location>
</feature>
<evidence type="ECO:0000313" key="3">
    <source>
        <dbReference type="Proteomes" id="UP000190037"/>
    </source>
</evidence>